<evidence type="ECO:0000256" key="7">
    <source>
        <dbReference type="SAM" id="MobiDB-lite"/>
    </source>
</evidence>
<feature type="region of interest" description="Disordered" evidence="7">
    <location>
        <begin position="49"/>
        <end position="69"/>
    </location>
</feature>
<evidence type="ECO:0000313" key="9">
    <source>
        <dbReference type="Proteomes" id="UP000188235"/>
    </source>
</evidence>
<dbReference type="EMBL" id="CP019607">
    <property type="protein sequence ID" value="AQP52648.1"/>
    <property type="molecule type" value="Genomic_DNA"/>
</dbReference>
<keyword evidence="9" id="KW-1185">Reference proteome</keyword>
<dbReference type="PANTHER" id="PTHR33217">
    <property type="entry name" value="TRANSPOSASE FOR INSERTION SEQUENCE ELEMENT IS1081"/>
    <property type="match status" value="1"/>
</dbReference>
<protein>
    <recommendedName>
        <fullName evidence="6">Mutator family transposase</fullName>
    </recommendedName>
</protein>
<dbReference type="PANTHER" id="PTHR33217:SF8">
    <property type="entry name" value="MUTATOR FAMILY TRANSPOSASE"/>
    <property type="match status" value="1"/>
</dbReference>
<dbReference type="Proteomes" id="UP000188235">
    <property type="component" value="Chromosome"/>
</dbReference>
<name>A0A1Q2D2P5_9ACTN</name>
<keyword evidence="5 6" id="KW-0233">DNA recombination</keyword>
<comment type="similarity">
    <text evidence="2 6">Belongs to the transposase mutator family.</text>
</comment>
<proteinExistence type="inferred from homology"/>
<evidence type="ECO:0000256" key="4">
    <source>
        <dbReference type="ARBA" id="ARBA00023125"/>
    </source>
</evidence>
<dbReference type="KEGG" id="tfa:BW733_14595"/>
<evidence type="ECO:0000256" key="5">
    <source>
        <dbReference type="ARBA" id="ARBA00023172"/>
    </source>
</evidence>
<keyword evidence="4 6" id="KW-0238">DNA-binding</keyword>
<dbReference type="Pfam" id="PF00872">
    <property type="entry name" value="Transposase_mut"/>
    <property type="match status" value="1"/>
</dbReference>
<comment type="function">
    <text evidence="1 6">Required for the transposition of the insertion element.</text>
</comment>
<dbReference type="InterPro" id="IPR001207">
    <property type="entry name" value="Transposase_mutator"/>
</dbReference>
<evidence type="ECO:0000313" key="8">
    <source>
        <dbReference type="EMBL" id="AQP52648.1"/>
    </source>
</evidence>
<gene>
    <name evidence="8" type="ORF">BW733_14595</name>
</gene>
<evidence type="ECO:0000256" key="1">
    <source>
        <dbReference type="ARBA" id="ARBA00002190"/>
    </source>
</evidence>
<evidence type="ECO:0000256" key="3">
    <source>
        <dbReference type="ARBA" id="ARBA00022578"/>
    </source>
</evidence>
<evidence type="ECO:0000256" key="2">
    <source>
        <dbReference type="ARBA" id="ARBA00010961"/>
    </source>
</evidence>
<dbReference type="NCBIfam" id="NF033543">
    <property type="entry name" value="transpos_IS256"/>
    <property type="match status" value="1"/>
</dbReference>
<keyword evidence="3 6" id="KW-0815">Transposition</keyword>
<dbReference type="RefSeq" id="WP_077353036.1">
    <property type="nucleotide sequence ID" value="NZ_CP019607.1"/>
</dbReference>
<dbReference type="GO" id="GO:0004803">
    <property type="term" value="F:transposase activity"/>
    <property type="evidence" value="ECO:0007669"/>
    <property type="project" value="UniProtKB-UniRule"/>
</dbReference>
<keyword evidence="6" id="KW-0814">Transposable element</keyword>
<evidence type="ECO:0000256" key="6">
    <source>
        <dbReference type="RuleBase" id="RU365089"/>
    </source>
</evidence>
<organism evidence="8 9">
    <name type="scientific">Tessaracoccus flavescens</name>
    <dbReference type="NCBI Taxonomy" id="399497"/>
    <lineage>
        <taxon>Bacteria</taxon>
        <taxon>Bacillati</taxon>
        <taxon>Actinomycetota</taxon>
        <taxon>Actinomycetes</taxon>
        <taxon>Propionibacteriales</taxon>
        <taxon>Propionibacteriaceae</taxon>
        <taxon>Tessaracoccus</taxon>
    </lineage>
</organism>
<accession>A0A1Q2D2P5</accession>
<dbReference type="GO" id="GO:0003677">
    <property type="term" value="F:DNA binding"/>
    <property type="evidence" value="ECO:0007669"/>
    <property type="project" value="UniProtKB-UniRule"/>
</dbReference>
<sequence>MAELAEHLVATAGERGIALTGEGGLLTALTKQVLQSALEAEMSVHLGYDRHDPIGRNRGNSRNGSTPKTVTTEVGKVTVQVPRDREGTFEPQIVAKHQRRLSGFDEQVISLYAKGMTTGDIAAHLAEIYDTDISRDTVSTVTGKVAEELKVWQSRPLDRVYPVIIIDAIILKIREGNVANRPVYVAMGLNLEGLRDVLGIWVGPSGGEGAKQWMTMLTDLRNRGIMDACIVCCDGLKGLPEAISAIWPLAVVQTCVVHLVRNSLHYSSRQHWQKITAQLRGIYTAATIDDAEYRFEEFAEAWQAKYPAMIALWRNSWAEFVPFLAFPPEIRKLVYTTNAIESLNARFRAATRRRGHFPDEAAALKVLYLTIRHREPNRPNPTGQIAGWKNILNILAMTYGDRLGIN</sequence>
<reference evidence="8 9" key="1">
    <citation type="journal article" date="2008" name="Int. J. Syst. Evol. Microbiol.">
        <title>Tessaracoccus flavescens sp. nov., isolated from marine sediment.</title>
        <authorList>
            <person name="Lee D.W."/>
            <person name="Lee S.D."/>
        </authorList>
    </citation>
    <scope>NUCLEOTIDE SEQUENCE [LARGE SCALE GENOMIC DNA]</scope>
    <source>
        <strain evidence="8 9">SST-39T</strain>
    </source>
</reference>
<dbReference type="STRING" id="399497.BW733_14595"/>
<dbReference type="AlphaFoldDB" id="A0A1Q2D2P5"/>
<dbReference type="GO" id="GO:0006313">
    <property type="term" value="P:DNA transposition"/>
    <property type="evidence" value="ECO:0007669"/>
    <property type="project" value="UniProtKB-UniRule"/>
</dbReference>